<dbReference type="AlphaFoldDB" id="A0A5C7I8B4"/>
<dbReference type="OrthoDB" id="2126698at2759"/>
<dbReference type="EMBL" id="VAHF01000004">
    <property type="protein sequence ID" value="TXG64999.1"/>
    <property type="molecule type" value="Genomic_DNA"/>
</dbReference>
<name>A0A5C7I8B4_9ROSI</name>
<evidence type="ECO:0000313" key="9">
    <source>
        <dbReference type="EMBL" id="TXG64999.1"/>
    </source>
</evidence>
<evidence type="ECO:0000313" key="10">
    <source>
        <dbReference type="Proteomes" id="UP000323000"/>
    </source>
</evidence>
<evidence type="ECO:0000256" key="4">
    <source>
        <dbReference type="ARBA" id="ARBA00022989"/>
    </source>
</evidence>
<dbReference type="CDD" id="cd00118">
    <property type="entry name" value="LysM"/>
    <property type="match status" value="1"/>
</dbReference>
<dbReference type="SUPFAM" id="SSF54106">
    <property type="entry name" value="LysM domain"/>
    <property type="match status" value="1"/>
</dbReference>
<dbReference type="InterPro" id="IPR036779">
    <property type="entry name" value="LysM_dom_sf"/>
</dbReference>
<dbReference type="Proteomes" id="UP000323000">
    <property type="component" value="Chromosome 4"/>
</dbReference>
<feature type="signal peptide" evidence="7">
    <location>
        <begin position="1"/>
        <end position="25"/>
    </location>
</feature>
<organism evidence="9 10">
    <name type="scientific">Acer yangbiense</name>
    <dbReference type="NCBI Taxonomy" id="1000413"/>
    <lineage>
        <taxon>Eukaryota</taxon>
        <taxon>Viridiplantae</taxon>
        <taxon>Streptophyta</taxon>
        <taxon>Embryophyta</taxon>
        <taxon>Tracheophyta</taxon>
        <taxon>Spermatophyta</taxon>
        <taxon>Magnoliopsida</taxon>
        <taxon>eudicotyledons</taxon>
        <taxon>Gunneridae</taxon>
        <taxon>Pentapetalae</taxon>
        <taxon>rosids</taxon>
        <taxon>malvids</taxon>
        <taxon>Sapindales</taxon>
        <taxon>Sapindaceae</taxon>
        <taxon>Hippocastanoideae</taxon>
        <taxon>Acereae</taxon>
        <taxon>Acer</taxon>
    </lineage>
</organism>
<evidence type="ECO:0000256" key="2">
    <source>
        <dbReference type="ARBA" id="ARBA00010199"/>
    </source>
</evidence>
<keyword evidence="5 6" id="KW-0472">Membrane</keyword>
<feature type="transmembrane region" description="Helical" evidence="6">
    <location>
        <begin position="815"/>
        <end position="837"/>
    </location>
</feature>
<feature type="transmembrane region" description="Helical" evidence="6">
    <location>
        <begin position="581"/>
        <end position="601"/>
    </location>
</feature>
<dbReference type="GO" id="GO:0016020">
    <property type="term" value="C:membrane"/>
    <property type="evidence" value="ECO:0007669"/>
    <property type="project" value="UniProtKB-SubCell"/>
</dbReference>
<comment type="subcellular location">
    <subcellularLocation>
        <location evidence="1">Membrane</location>
        <topology evidence="1">Multi-pass membrane protein</topology>
    </subcellularLocation>
</comment>
<accession>A0A5C7I8B4</accession>
<dbReference type="PANTHER" id="PTHR42893">
    <property type="entry name" value="PROTEIN DETOXIFICATION 44, CHLOROPLASTIC-RELATED"/>
    <property type="match status" value="1"/>
</dbReference>
<feature type="domain" description="LysM" evidence="8">
    <location>
        <begin position="106"/>
        <end position="153"/>
    </location>
</feature>
<keyword evidence="3 6" id="KW-0812">Transmembrane</keyword>
<feature type="domain" description="LysM" evidence="8">
    <location>
        <begin position="170"/>
        <end position="214"/>
    </location>
</feature>
<dbReference type="PROSITE" id="PS51782">
    <property type="entry name" value="LYSM"/>
    <property type="match status" value="2"/>
</dbReference>
<keyword evidence="4 6" id="KW-1133">Transmembrane helix</keyword>
<comment type="caution">
    <text evidence="6">Lacks conserved residue(s) required for the propagation of feature annotation.</text>
</comment>
<feature type="transmembrane region" description="Helical" evidence="6">
    <location>
        <begin position="759"/>
        <end position="777"/>
    </location>
</feature>
<evidence type="ECO:0000256" key="3">
    <source>
        <dbReference type="ARBA" id="ARBA00022692"/>
    </source>
</evidence>
<dbReference type="GO" id="GO:0042910">
    <property type="term" value="F:xenobiotic transmembrane transporter activity"/>
    <property type="evidence" value="ECO:0007669"/>
    <property type="project" value="InterPro"/>
</dbReference>
<feature type="transmembrane region" description="Helical" evidence="6">
    <location>
        <begin position="720"/>
        <end position="747"/>
    </location>
</feature>
<evidence type="ECO:0000259" key="8">
    <source>
        <dbReference type="PROSITE" id="PS51782"/>
    </source>
</evidence>
<evidence type="ECO:0000256" key="6">
    <source>
        <dbReference type="RuleBase" id="RU004914"/>
    </source>
</evidence>
<keyword evidence="7" id="KW-0732">Signal</keyword>
<reference evidence="10" key="1">
    <citation type="journal article" date="2019" name="Gigascience">
        <title>De novo genome assembly of the endangered Acer yangbiense, a plant species with extremely small populations endemic to Yunnan Province, China.</title>
        <authorList>
            <person name="Yang J."/>
            <person name="Wariss H.M."/>
            <person name="Tao L."/>
            <person name="Zhang R."/>
            <person name="Yun Q."/>
            <person name="Hollingsworth P."/>
            <person name="Dao Z."/>
            <person name="Luo G."/>
            <person name="Guo H."/>
            <person name="Ma Y."/>
            <person name="Sun W."/>
        </authorList>
    </citation>
    <scope>NUCLEOTIDE SEQUENCE [LARGE SCALE GENOMIC DNA]</scope>
    <source>
        <strain evidence="10">cv. Malutang</strain>
    </source>
</reference>
<dbReference type="PANTHER" id="PTHR42893:SF45">
    <property type="entry name" value="PROTEIN DETOXIFICATION 45, CHLOROPLASTIC"/>
    <property type="match status" value="1"/>
</dbReference>
<feature type="transmembrane region" description="Helical" evidence="6">
    <location>
        <begin position="679"/>
        <end position="700"/>
    </location>
</feature>
<evidence type="ECO:0000256" key="5">
    <source>
        <dbReference type="ARBA" id="ARBA00023136"/>
    </source>
</evidence>
<gene>
    <name evidence="9" type="ORF">EZV62_011993</name>
</gene>
<evidence type="ECO:0000256" key="1">
    <source>
        <dbReference type="ARBA" id="ARBA00004141"/>
    </source>
</evidence>
<feature type="transmembrane region" description="Helical" evidence="6">
    <location>
        <begin position="648"/>
        <end position="667"/>
    </location>
</feature>
<feature type="transmembrane region" description="Helical" evidence="6">
    <location>
        <begin position="789"/>
        <end position="808"/>
    </location>
</feature>
<keyword evidence="10" id="KW-1185">Reference proteome</keyword>
<evidence type="ECO:0000256" key="7">
    <source>
        <dbReference type="SAM" id="SignalP"/>
    </source>
</evidence>
<sequence length="859" mass="91982">MGCVNQVLILILLSLSALFFSSSTAQNFKCSTPGICSALVGYAPHNITSLSNILNLFNIKNLHNLLGANGLPLTTSRNYTVEAKRTIKIPISCGCSNGTGVSYNGPVYTVKKDDGLFFIASEVFTGLVEYEKIQTANKIPNANLIEIGQNLTIPLPCSCDDVDSDKVVHYAHVVQSGSSLKSIANEFGTDEDTLKKINDIADDSKLIADKPIDVPLKACNSSIKSESPDKDLRVATGTYVFTANNCVKCTCDYANSTTLLCEQTQLNLASSKWETCPPAPCEGSGSESLSIGNSTTNGCNQTTCTYAGYSNTNQTIFTVTTNDTLTTCSRRKIRAVFVLVTGRLSSGLRSRSRQQNSVAKTKPSRFLLPQSGIRDSFATFDRSCHLSVEHKTCVSPWVTQGRRPHFPVVYDQLNSDCGVGSADVEEILDFDEDNVLSSNLIEEHFELRGTPIGELDPLNARSEVPTESHSLDIKSEVIKLTLPAIAGQAIEPLALLMETAYIGRLGSVELASAGVSISIFNIVSKLFNIPLLSVATSFVAEDIAKNAINDSSEESSRGGSNNGKPVNEITERKQLSSVSTALLLSIGIGIFEAVALSLGSGRFLNLMGVSSASDMHGPARRFLMLRAIGAPAAVVSLALQGIFRGGFLMGRTLAVLMTMTLGTSMVARQGSNAMAAHQICMQVWLAVSLLSDSLAASGQALVASYSSRGDFKTVKEITNFVLKIGVFAGVFLAVVLGLSFGSLATVFTKDVKVLDIVKTGVLFVSASQPINALAFIFDGLHYGVSDFPYAAYSMMMVGVISSAFLLYAPRVFGLPGVWSGLTLFMGLRMVAGFVRIMSKNGPWWFLHADLENTQVGGYQ</sequence>
<feature type="transmembrane region" description="Helical" evidence="6">
    <location>
        <begin position="622"/>
        <end position="642"/>
    </location>
</feature>
<dbReference type="Gene3D" id="3.10.350.10">
    <property type="entry name" value="LysM domain"/>
    <property type="match status" value="2"/>
</dbReference>
<dbReference type="GO" id="GO:0015297">
    <property type="term" value="F:antiporter activity"/>
    <property type="evidence" value="ECO:0007669"/>
    <property type="project" value="InterPro"/>
</dbReference>
<dbReference type="InterPro" id="IPR002528">
    <property type="entry name" value="MATE_fam"/>
</dbReference>
<dbReference type="InterPro" id="IPR044644">
    <property type="entry name" value="DinF-like"/>
</dbReference>
<dbReference type="Pfam" id="PF01476">
    <property type="entry name" value="LysM"/>
    <property type="match status" value="2"/>
</dbReference>
<dbReference type="SMART" id="SM00257">
    <property type="entry name" value="LysM"/>
    <property type="match status" value="2"/>
</dbReference>
<comment type="similarity">
    <text evidence="2 6">Belongs to the multi antimicrobial extrusion (MATE) (TC 2.A.66.1) family.</text>
</comment>
<protein>
    <recommendedName>
        <fullName evidence="6">Protein DETOXIFICATION</fullName>
    </recommendedName>
    <alternativeName>
        <fullName evidence="6">Multidrug and toxic compound extrusion protein</fullName>
    </alternativeName>
</protein>
<comment type="caution">
    <text evidence="9">The sequence shown here is derived from an EMBL/GenBank/DDBJ whole genome shotgun (WGS) entry which is preliminary data.</text>
</comment>
<feature type="chain" id="PRO_5022675972" description="Protein DETOXIFICATION" evidence="7">
    <location>
        <begin position="26"/>
        <end position="859"/>
    </location>
</feature>
<dbReference type="Pfam" id="PF01554">
    <property type="entry name" value="MatE"/>
    <property type="match status" value="1"/>
</dbReference>
<proteinExistence type="inferred from homology"/>
<dbReference type="GO" id="GO:0009507">
    <property type="term" value="C:chloroplast"/>
    <property type="evidence" value="ECO:0007669"/>
    <property type="project" value="TreeGrafter"/>
</dbReference>
<dbReference type="InterPro" id="IPR018392">
    <property type="entry name" value="LysM"/>
</dbReference>